<evidence type="ECO:0000313" key="2">
    <source>
        <dbReference type="EMBL" id="CAD8066245.1"/>
    </source>
</evidence>
<feature type="domain" description="Protein kinase" evidence="1">
    <location>
        <begin position="1"/>
        <end position="298"/>
    </location>
</feature>
<evidence type="ECO:0000313" key="3">
    <source>
        <dbReference type="Proteomes" id="UP000692954"/>
    </source>
</evidence>
<accession>A0A8S1LIW1</accession>
<dbReference type="SMART" id="SM00220">
    <property type="entry name" value="S_TKc"/>
    <property type="match status" value="1"/>
</dbReference>
<gene>
    <name evidence="2" type="ORF">PSON_ATCC_30995.1.T0210228</name>
</gene>
<dbReference type="PANTHER" id="PTHR44305:SF2">
    <property type="entry name" value="SI:DKEY-192D15.2"/>
    <property type="match status" value="1"/>
</dbReference>
<dbReference type="PROSITE" id="PS50011">
    <property type="entry name" value="PROTEIN_KINASE_DOM"/>
    <property type="match status" value="1"/>
</dbReference>
<dbReference type="InterPro" id="IPR001245">
    <property type="entry name" value="Ser-Thr/Tyr_kinase_cat_dom"/>
</dbReference>
<comment type="caution">
    <text evidence="2">The sequence shown here is derived from an EMBL/GenBank/DDBJ whole genome shotgun (WGS) entry which is preliminary data.</text>
</comment>
<dbReference type="Pfam" id="PF07714">
    <property type="entry name" value="PK_Tyr_Ser-Thr"/>
    <property type="match status" value="1"/>
</dbReference>
<dbReference type="GO" id="GO:0005524">
    <property type="term" value="F:ATP binding"/>
    <property type="evidence" value="ECO:0007669"/>
    <property type="project" value="InterPro"/>
</dbReference>
<dbReference type="InterPro" id="IPR000719">
    <property type="entry name" value="Prot_kinase_dom"/>
</dbReference>
<dbReference type="OrthoDB" id="298797at2759"/>
<name>A0A8S1LIW1_9CILI</name>
<evidence type="ECO:0000259" key="1">
    <source>
        <dbReference type="PROSITE" id="PS50011"/>
    </source>
</evidence>
<keyword evidence="3" id="KW-1185">Reference proteome</keyword>
<dbReference type="AlphaFoldDB" id="A0A8S1LIW1"/>
<dbReference type="InterPro" id="IPR053083">
    <property type="entry name" value="TF_kinase-domain_protein"/>
</dbReference>
<dbReference type="EMBL" id="CAJJDN010000021">
    <property type="protein sequence ID" value="CAD8066245.1"/>
    <property type="molecule type" value="Genomic_DNA"/>
</dbReference>
<dbReference type="PANTHER" id="PTHR44305">
    <property type="entry name" value="SI:DKEY-192D15.2-RELATED"/>
    <property type="match status" value="1"/>
</dbReference>
<dbReference type="Proteomes" id="UP000692954">
    <property type="component" value="Unassembled WGS sequence"/>
</dbReference>
<organism evidence="2 3">
    <name type="scientific">Paramecium sonneborni</name>
    <dbReference type="NCBI Taxonomy" id="65129"/>
    <lineage>
        <taxon>Eukaryota</taxon>
        <taxon>Sar</taxon>
        <taxon>Alveolata</taxon>
        <taxon>Ciliophora</taxon>
        <taxon>Intramacronucleata</taxon>
        <taxon>Oligohymenophorea</taxon>
        <taxon>Peniculida</taxon>
        <taxon>Parameciidae</taxon>
        <taxon>Paramecium</taxon>
    </lineage>
</organism>
<protein>
    <recommendedName>
        <fullName evidence="1">Protein kinase domain-containing protein</fullName>
    </recommendedName>
</protein>
<proteinExistence type="predicted"/>
<reference evidence="2" key="1">
    <citation type="submission" date="2021-01" db="EMBL/GenBank/DDBJ databases">
        <authorList>
            <consortium name="Genoscope - CEA"/>
            <person name="William W."/>
        </authorList>
    </citation>
    <scope>NUCLEOTIDE SEQUENCE</scope>
</reference>
<dbReference type="GO" id="GO:0004672">
    <property type="term" value="F:protein kinase activity"/>
    <property type="evidence" value="ECO:0007669"/>
    <property type="project" value="InterPro"/>
</dbReference>
<sequence>MGNTMVLESEDFTQYNLSLLKDNLTYVGSKQHKYLGQIQLWKNKQDPQEWIFSKITQIDVDQNFINSQHNQRLLIKHENLLKYYGCTIKEQTFQGTIKEYRIYYEFLSTNLSRVLQDHQSNGQYIKETFIWKLINQISTVFSYLDSQNKFHSNINLDSLFFDQANNLKILYHGALPNLLSSYAQTLGSYNSNVSLSPQQMNDYQNHLAQLKINPYKQDSYQFGIVLVSLMSGKDVTKYTDFYKEVIHYKQILNILGSAIHHYSQSLVNIVINLLQYDDSLRPNISQILKGKIYKQPSFQNQPQQYNFQNLNLYRIDSKQSFSTQNDRFLYSHQYFKTVPNQQVPQIPQSTIQYSSPLKLSKRSSNECIKQLSFTDVYFTPKTKQSRSISYRYLSGRTFSKIQSPYIK</sequence>